<accession>A0A834WBT0</accession>
<dbReference type="Proteomes" id="UP000634136">
    <property type="component" value="Unassembled WGS sequence"/>
</dbReference>
<comment type="caution">
    <text evidence="1">The sequence shown here is derived from an EMBL/GenBank/DDBJ whole genome shotgun (WGS) entry which is preliminary data.</text>
</comment>
<sequence length="92" mass="10614">MGRVKLSMELVEERGDAAGSLTKQGIRSINLWIRSKPLMEDGGQNKRVRKRFWRTQILVYYAMYPCLGVIDRENTDVRDRKNSKSGSNITSH</sequence>
<organism evidence="1 2">
    <name type="scientific">Senna tora</name>
    <dbReference type="NCBI Taxonomy" id="362788"/>
    <lineage>
        <taxon>Eukaryota</taxon>
        <taxon>Viridiplantae</taxon>
        <taxon>Streptophyta</taxon>
        <taxon>Embryophyta</taxon>
        <taxon>Tracheophyta</taxon>
        <taxon>Spermatophyta</taxon>
        <taxon>Magnoliopsida</taxon>
        <taxon>eudicotyledons</taxon>
        <taxon>Gunneridae</taxon>
        <taxon>Pentapetalae</taxon>
        <taxon>rosids</taxon>
        <taxon>fabids</taxon>
        <taxon>Fabales</taxon>
        <taxon>Fabaceae</taxon>
        <taxon>Caesalpinioideae</taxon>
        <taxon>Cassia clade</taxon>
        <taxon>Senna</taxon>
    </lineage>
</organism>
<proteinExistence type="predicted"/>
<dbReference type="AlphaFoldDB" id="A0A834WBT0"/>
<dbReference type="EMBL" id="JAAIUW010000009">
    <property type="protein sequence ID" value="KAF7817505.1"/>
    <property type="molecule type" value="Genomic_DNA"/>
</dbReference>
<protein>
    <submittedName>
        <fullName evidence="1">Uncharacterized protein</fullName>
    </submittedName>
</protein>
<keyword evidence="2" id="KW-1185">Reference proteome</keyword>
<evidence type="ECO:0000313" key="2">
    <source>
        <dbReference type="Proteomes" id="UP000634136"/>
    </source>
</evidence>
<gene>
    <name evidence="1" type="ORF">G2W53_031474</name>
</gene>
<reference evidence="1" key="1">
    <citation type="submission" date="2020-09" db="EMBL/GenBank/DDBJ databases">
        <title>Genome-Enabled Discovery of Anthraquinone Biosynthesis in Senna tora.</title>
        <authorList>
            <person name="Kang S.-H."/>
            <person name="Pandey R.P."/>
            <person name="Lee C.-M."/>
            <person name="Sim J.-S."/>
            <person name="Jeong J.-T."/>
            <person name="Choi B.-S."/>
            <person name="Jung M."/>
            <person name="Ginzburg D."/>
            <person name="Zhao K."/>
            <person name="Won S.Y."/>
            <person name="Oh T.-J."/>
            <person name="Yu Y."/>
            <person name="Kim N.-H."/>
            <person name="Lee O.R."/>
            <person name="Lee T.-H."/>
            <person name="Bashyal P."/>
            <person name="Kim T.-S."/>
            <person name="Lee W.-H."/>
            <person name="Kawkins C."/>
            <person name="Kim C.-K."/>
            <person name="Kim J.S."/>
            <person name="Ahn B.O."/>
            <person name="Rhee S.Y."/>
            <person name="Sohng J.K."/>
        </authorList>
    </citation>
    <scope>NUCLEOTIDE SEQUENCE</scope>
    <source>
        <tissue evidence="1">Leaf</tissue>
    </source>
</reference>
<name>A0A834WBT0_9FABA</name>
<evidence type="ECO:0000313" key="1">
    <source>
        <dbReference type="EMBL" id="KAF7817505.1"/>
    </source>
</evidence>